<evidence type="ECO:0000256" key="7">
    <source>
        <dbReference type="ARBA" id="ARBA00022729"/>
    </source>
</evidence>
<dbReference type="GO" id="GO:0046103">
    <property type="term" value="P:inosine biosynthetic process"/>
    <property type="evidence" value="ECO:0007669"/>
    <property type="project" value="TreeGrafter"/>
</dbReference>
<dbReference type="EMBL" id="NAJM01000022">
    <property type="protein sequence ID" value="RVX70496.1"/>
    <property type="molecule type" value="Genomic_DNA"/>
</dbReference>
<keyword evidence="6" id="KW-0479">Metal-binding</keyword>
<dbReference type="InterPro" id="IPR006330">
    <property type="entry name" value="Ado/ade_deaminase"/>
</dbReference>
<comment type="similarity">
    <text evidence="3">Belongs to the metallo-dependent hydrolases superfamily. Adenosine and AMP deaminases family. ADGF subfamily.</text>
</comment>
<evidence type="ECO:0000256" key="6">
    <source>
        <dbReference type="ARBA" id="ARBA00022723"/>
    </source>
</evidence>
<accession>A0A438N414</accession>
<evidence type="ECO:0000256" key="3">
    <source>
        <dbReference type="ARBA" id="ARBA00006083"/>
    </source>
</evidence>
<evidence type="ECO:0000256" key="8">
    <source>
        <dbReference type="ARBA" id="ARBA00022801"/>
    </source>
</evidence>
<organism evidence="12 13">
    <name type="scientific">Exophiala mesophila</name>
    <name type="common">Black yeast-like fungus</name>
    <dbReference type="NCBI Taxonomy" id="212818"/>
    <lineage>
        <taxon>Eukaryota</taxon>
        <taxon>Fungi</taxon>
        <taxon>Dikarya</taxon>
        <taxon>Ascomycota</taxon>
        <taxon>Pezizomycotina</taxon>
        <taxon>Eurotiomycetes</taxon>
        <taxon>Chaetothyriomycetidae</taxon>
        <taxon>Chaetothyriales</taxon>
        <taxon>Herpotrichiellaceae</taxon>
        <taxon>Exophiala</taxon>
    </lineage>
</organism>
<evidence type="ECO:0000256" key="4">
    <source>
        <dbReference type="ARBA" id="ARBA00012784"/>
    </source>
</evidence>
<protein>
    <recommendedName>
        <fullName evidence="4">adenosine deaminase</fullName>
        <ecNumber evidence="4">3.5.4.4</ecNumber>
    </recommendedName>
</protein>
<evidence type="ECO:0000256" key="2">
    <source>
        <dbReference type="ARBA" id="ARBA00004613"/>
    </source>
</evidence>
<keyword evidence="5" id="KW-0964">Secreted</keyword>
<dbReference type="PANTHER" id="PTHR11409">
    <property type="entry name" value="ADENOSINE DEAMINASE"/>
    <property type="match status" value="1"/>
</dbReference>
<dbReference type="PANTHER" id="PTHR11409:SF39">
    <property type="entry name" value="ADENOSINE DEAMINASE 2"/>
    <property type="match status" value="1"/>
</dbReference>
<dbReference type="EC" id="3.5.4.4" evidence="4"/>
<dbReference type="Proteomes" id="UP000288859">
    <property type="component" value="Unassembled WGS sequence"/>
</dbReference>
<dbReference type="GO" id="GO:0046872">
    <property type="term" value="F:metal ion binding"/>
    <property type="evidence" value="ECO:0007669"/>
    <property type="project" value="UniProtKB-KW"/>
</dbReference>
<feature type="signal peptide" evidence="10">
    <location>
        <begin position="1"/>
        <end position="21"/>
    </location>
</feature>
<evidence type="ECO:0000313" key="12">
    <source>
        <dbReference type="EMBL" id="RVX70496.1"/>
    </source>
</evidence>
<evidence type="ECO:0000256" key="5">
    <source>
        <dbReference type="ARBA" id="ARBA00022525"/>
    </source>
</evidence>
<dbReference type="FunFam" id="3.20.20.140:FF:000017">
    <property type="entry name" value="Adenosine deaminase 2"/>
    <property type="match status" value="1"/>
</dbReference>
<comment type="subcellular location">
    <subcellularLocation>
        <location evidence="2">Secreted</location>
    </subcellularLocation>
</comment>
<comment type="catalytic activity">
    <reaction evidence="9">
        <text>adenosine + H2O + H(+) = inosine + NH4(+)</text>
        <dbReference type="Rhea" id="RHEA:24408"/>
        <dbReference type="ChEBI" id="CHEBI:15377"/>
        <dbReference type="ChEBI" id="CHEBI:15378"/>
        <dbReference type="ChEBI" id="CHEBI:16335"/>
        <dbReference type="ChEBI" id="CHEBI:17596"/>
        <dbReference type="ChEBI" id="CHEBI:28938"/>
        <dbReference type="EC" id="3.5.4.4"/>
    </reaction>
</comment>
<evidence type="ECO:0000256" key="10">
    <source>
        <dbReference type="SAM" id="SignalP"/>
    </source>
</evidence>
<feature type="domain" description="Adenosine deaminase" evidence="11">
    <location>
        <begin position="245"/>
        <end position="545"/>
    </location>
</feature>
<keyword evidence="7 10" id="KW-0732">Signal</keyword>
<sequence>MHSIICHVNAWVFFLAASLLAFTSFALDDDGIYFVDDSEVQAHLAARSEYIAREKRQRQDRDFRQALSPNAKHAHLIVEAIREEEIDNYWRFYAPVGRENEERFAGMMFQKARPFILETELWKIVKRMPKGSLLHAHLNAMVSTDVIINAVLDTNGMAISASHDVSDHISRRNATISFTYINTPFSSSLPSIHSIEYVPNTWIPISEALETFPGGREGFVAFIKSKMTISPEESYRHDLGLDAIWRKFQRSFPPISSALNYEPILRTYFRSLFAGMADDGVYWAEIRGGGSSATLKPQGSTTPDPDLDFWWRVMIDELVKFKQTRKDEDFWGVRIIWSDLRSWNRSTLISAMKTAIERKINFPELFSGYDLVAQEDLGRPLVDLAPELLWFQNQVQAANITMPFFFHAGETLGDGNDTDSNLFDAMLFQTRRIGHGFSLYKHPQLIADVIDNHVMLEVCPISNEILRLTTDILHHPLPALIAHGVPTAISNDDPTILGQDEPGLSFDFYQVVQAFDSVGLAGLGAVAQNSVRWANFEDQTREQWIRDIKLGVDGEGIKARRLQQWHQKWEDYCTWIVTEYGSRYNFVEPIA</sequence>
<dbReference type="GO" id="GO:0004000">
    <property type="term" value="F:adenosine deaminase activity"/>
    <property type="evidence" value="ECO:0007669"/>
    <property type="project" value="TreeGrafter"/>
</dbReference>
<dbReference type="InterPro" id="IPR001365">
    <property type="entry name" value="A_deaminase_dom"/>
</dbReference>
<reference evidence="12 13" key="1">
    <citation type="submission" date="2017-03" db="EMBL/GenBank/DDBJ databases">
        <title>Genomes of endolithic fungi from Antarctica.</title>
        <authorList>
            <person name="Coleine C."/>
            <person name="Masonjones S."/>
            <person name="Stajich J.E."/>
        </authorList>
    </citation>
    <scope>NUCLEOTIDE SEQUENCE [LARGE SCALE GENOMIC DNA]</scope>
    <source>
        <strain evidence="12 13">CCFEE 6314</strain>
    </source>
</reference>
<dbReference type="SUPFAM" id="SSF51556">
    <property type="entry name" value="Metallo-dependent hydrolases"/>
    <property type="match status" value="1"/>
</dbReference>
<comment type="caution">
    <text evidence="12">The sequence shown here is derived from an EMBL/GenBank/DDBJ whole genome shotgun (WGS) entry which is preliminary data.</text>
</comment>
<dbReference type="Gene3D" id="3.20.20.140">
    <property type="entry name" value="Metal-dependent hydrolases"/>
    <property type="match status" value="1"/>
</dbReference>
<name>A0A438N414_EXOME</name>
<evidence type="ECO:0000256" key="1">
    <source>
        <dbReference type="ARBA" id="ARBA00001947"/>
    </source>
</evidence>
<evidence type="ECO:0000256" key="9">
    <source>
        <dbReference type="ARBA" id="ARBA00047764"/>
    </source>
</evidence>
<evidence type="ECO:0000313" key="13">
    <source>
        <dbReference type="Proteomes" id="UP000288859"/>
    </source>
</evidence>
<dbReference type="InterPro" id="IPR032466">
    <property type="entry name" value="Metal_Hydrolase"/>
</dbReference>
<dbReference type="GO" id="GO:0005576">
    <property type="term" value="C:extracellular region"/>
    <property type="evidence" value="ECO:0007669"/>
    <property type="project" value="UniProtKB-SubCell"/>
</dbReference>
<proteinExistence type="inferred from homology"/>
<gene>
    <name evidence="12" type="ORF">B0A52_05147</name>
</gene>
<keyword evidence="8" id="KW-0378">Hydrolase</keyword>
<evidence type="ECO:0000259" key="11">
    <source>
        <dbReference type="Pfam" id="PF00962"/>
    </source>
</evidence>
<dbReference type="Pfam" id="PF00962">
    <property type="entry name" value="A_deaminase"/>
    <property type="match status" value="1"/>
</dbReference>
<dbReference type="VEuPathDB" id="FungiDB:PV10_00868"/>
<comment type="cofactor">
    <cofactor evidence="1">
        <name>Zn(2+)</name>
        <dbReference type="ChEBI" id="CHEBI:29105"/>
    </cofactor>
</comment>
<dbReference type="OrthoDB" id="7202371at2759"/>
<feature type="chain" id="PRO_5019490174" description="adenosine deaminase" evidence="10">
    <location>
        <begin position="22"/>
        <end position="591"/>
    </location>
</feature>
<dbReference type="AlphaFoldDB" id="A0A438N414"/>
<dbReference type="GO" id="GO:0006154">
    <property type="term" value="P:adenosine catabolic process"/>
    <property type="evidence" value="ECO:0007669"/>
    <property type="project" value="TreeGrafter"/>
</dbReference>